<dbReference type="GO" id="GO:0006629">
    <property type="term" value="P:lipid metabolic process"/>
    <property type="evidence" value="ECO:0007669"/>
    <property type="project" value="InterPro"/>
</dbReference>
<dbReference type="PANTHER" id="PTHR11596">
    <property type="entry name" value="ALKALINE PHOSPHATASE"/>
    <property type="match status" value="1"/>
</dbReference>
<feature type="binding site" evidence="3">
    <location>
        <position position="555"/>
    </location>
    <ligand>
        <name>Zn(2+)</name>
        <dbReference type="ChEBI" id="CHEBI:29105"/>
        <label>2</label>
    </ligand>
</feature>
<evidence type="ECO:0000313" key="6">
    <source>
        <dbReference type="EMBL" id="TKK71015.1"/>
    </source>
</evidence>
<dbReference type="PANTHER" id="PTHR11596:SF5">
    <property type="entry name" value="ALKALINE PHOSPHATASE"/>
    <property type="match status" value="1"/>
</dbReference>
<dbReference type="SUPFAM" id="SSF51695">
    <property type="entry name" value="PLC-like phosphodiesterases"/>
    <property type="match status" value="1"/>
</dbReference>
<name>A0A4U3L6Y6_9BACT</name>
<sequence>MRYIFFLLFSGVVSAAFSQPVKYTVSNAHSHNDYEQKVPFWTAYNEGFGSIEADIFLDNDSLYIAHNTEELKVHRTLRQYYIEPLINVIKQNNGYVYKDSSKHLQLLIDLKTDSVQTLNVLIVLLKQYPTLINNHSIQFVITGNRPDQSQFTAYPAFIWFDGELYKDYSKEALTRIVMLSDDLSNYSHWNGKGNPPEKEWTALTKAVNKAHSLGKKVRFWDAPDFTNAWYQFMHLGVDYINTDHIVALATFLNNLPKTTYTSTSNTYATYQPTYKTDGIDKPVKNLILLIADGTSYAQLYTGYTANKGTLNIFNMRNIGISKTSSYDNFITDSGPGSTAIASGAKTNNRFVGADHTGAPLTLLPAVLAKRNIKTGLVTCGDIADATPADFYAHQSERDDATAVLKDLENASIDILMGSGNESLENVDILKASDKAVITESVIAQLQKKYSIVSAIDSVKETADKKWIVIDKKAGLSELKGRGDWLQKAFAKTVQILSKNKAGFFLMTEGAQVDYGGHANNIAYVATELMDFDKTVGAALRFADTDGQTLVIVTADHETGGLTLLDGDYSKGYISGQFASNDHTALPVPVFAYGPQSFRFRGVYENTALFSKILEAYGIAK</sequence>
<comment type="cofactor">
    <cofactor evidence="3">
        <name>Mg(2+)</name>
        <dbReference type="ChEBI" id="CHEBI:18420"/>
    </cofactor>
    <text evidence="3">Binds 1 Mg(2+) ion.</text>
</comment>
<dbReference type="EMBL" id="SZQL01000002">
    <property type="protein sequence ID" value="TKK71015.1"/>
    <property type="molecule type" value="Genomic_DNA"/>
</dbReference>
<dbReference type="CDD" id="cd08577">
    <property type="entry name" value="PI-PLCc_GDPD_SF_unchar3"/>
    <property type="match status" value="1"/>
</dbReference>
<dbReference type="Pfam" id="PF13653">
    <property type="entry name" value="GDPD_2"/>
    <property type="match status" value="1"/>
</dbReference>
<dbReference type="Pfam" id="PF00245">
    <property type="entry name" value="Alk_phosphatase"/>
    <property type="match status" value="1"/>
</dbReference>
<evidence type="ECO:0000256" key="1">
    <source>
        <dbReference type="ARBA" id="ARBA00022553"/>
    </source>
</evidence>
<dbReference type="CDD" id="cd16012">
    <property type="entry name" value="ALP"/>
    <property type="match status" value="1"/>
</dbReference>
<comment type="caution">
    <text evidence="6">The sequence shown here is derived from an EMBL/GenBank/DDBJ whole genome shotgun (WGS) entry which is preliminary data.</text>
</comment>
<keyword evidence="1" id="KW-0597">Phosphoprotein</keyword>
<comment type="cofactor">
    <cofactor evidence="3">
        <name>Zn(2+)</name>
        <dbReference type="ChEBI" id="CHEBI:29105"/>
    </cofactor>
    <text evidence="3">Binds 2 Zn(2+) ions.</text>
</comment>
<dbReference type="InterPro" id="IPR001952">
    <property type="entry name" value="Alkaline_phosphatase"/>
</dbReference>
<feature type="binding site" evidence="3">
    <location>
        <position position="508"/>
    </location>
    <ligand>
        <name>Mg(2+)</name>
        <dbReference type="ChEBI" id="CHEBI:18420"/>
    </ligand>
</feature>
<feature type="active site" description="Phosphoserine intermediate" evidence="2">
    <location>
        <position position="333"/>
    </location>
</feature>
<keyword evidence="3" id="KW-0862">Zinc</keyword>
<feature type="binding site" evidence="3">
    <location>
        <position position="292"/>
    </location>
    <ligand>
        <name>Zn(2+)</name>
        <dbReference type="ChEBI" id="CHEBI:29105"/>
        <label>2</label>
    </ligand>
</feature>
<keyword evidence="5" id="KW-0732">Signal</keyword>
<feature type="binding site" evidence="3">
    <location>
        <position position="513"/>
    </location>
    <ligand>
        <name>Zn(2+)</name>
        <dbReference type="ChEBI" id="CHEBI:29105"/>
        <label>2</label>
    </ligand>
</feature>
<dbReference type="GO" id="GO:0004035">
    <property type="term" value="F:alkaline phosphatase activity"/>
    <property type="evidence" value="ECO:0007669"/>
    <property type="project" value="TreeGrafter"/>
</dbReference>
<comment type="similarity">
    <text evidence="4">Belongs to the alkaline phosphatase family.</text>
</comment>
<proteinExistence type="inferred from homology"/>
<feature type="binding site" evidence="3">
    <location>
        <position position="386"/>
    </location>
    <ligand>
        <name>Mg(2+)</name>
        <dbReference type="ChEBI" id="CHEBI:18420"/>
    </ligand>
</feature>
<dbReference type="GO" id="GO:0046872">
    <property type="term" value="F:metal ion binding"/>
    <property type="evidence" value="ECO:0007669"/>
    <property type="project" value="UniProtKB-KW"/>
</dbReference>
<feature type="binding site" evidence="3">
    <location>
        <position position="556"/>
    </location>
    <ligand>
        <name>Zn(2+)</name>
        <dbReference type="ChEBI" id="CHEBI:29105"/>
        <label>2</label>
    </ligand>
</feature>
<dbReference type="RefSeq" id="WP_137260614.1">
    <property type="nucleotide sequence ID" value="NZ_SZQL01000002.1"/>
</dbReference>
<evidence type="ECO:0000256" key="2">
    <source>
        <dbReference type="PIRSR" id="PIRSR601952-1"/>
    </source>
</evidence>
<accession>A0A4U3L6Y6</accession>
<reference evidence="6 7" key="1">
    <citation type="submission" date="2019-05" db="EMBL/GenBank/DDBJ databases">
        <title>Panacibacter sp. strain 17mud1-8 Genome sequencing and assembly.</title>
        <authorList>
            <person name="Chhetri G."/>
        </authorList>
    </citation>
    <scope>NUCLEOTIDE SEQUENCE [LARGE SCALE GENOMIC DNA]</scope>
    <source>
        <strain evidence="6 7">17mud1-8</strain>
    </source>
</reference>
<dbReference type="InterPro" id="IPR039559">
    <property type="entry name" value="AIM6_PI-PLC-like_dom"/>
</dbReference>
<keyword evidence="3" id="KW-0479">Metal-binding</keyword>
<keyword evidence="3" id="KW-0460">Magnesium</keyword>
<dbReference type="Gene3D" id="3.20.20.190">
    <property type="entry name" value="Phosphatidylinositol (PI) phosphodiesterase"/>
    <property type="match status" value="1"/>
</dbReference>
<evidence type="ECO:0000256" key="5">
    <source>
        <dbReference type="SAM" id="SignalP"/>
    </source>
</evidence>
<dbReference type="SUPFAM" id="SSF53649">
    <property type="entry name" value="Alkaline phosphatase-like"/>
    <property type="match status" value="1"/>
</dbReference>
<dbReference type="PRINTS" id="PR00113">
    <property type="entry name" value="ALKPHPHTASE"/>
</dbReference>
<dbReference type="SMART" id="SM00098">
    <property type="entry name" value="alkPPc"/>
    <property type="match status" value="1"/>
</dbReference>
<feature type="binding site" evidence="3">
    <location>
        <position position="384"/>
    </location>
    <ligand>
        <name>Mg(2+)</name>
        <dbReference type="ChEBI" id="CHEBI:18420"/>
    </ligand>
</feature>
<dbReference type="GO" id="GO:0008081">
    <property type="term" value="F:phosphoric diester hydrolase activity"/>
    <property type="evidence" value="ECO:0007669"/>
    <property type="project" value="InterPro"/>
</dbReference>
<evidence type="ECO:0000256" key="4">
    <source>
        <dbReference type="RuleBase" id="RU003946"/>
    </source>
</evidence>
<gene>
    <name evidence="6" type="ORF">FC093_04890</name>
</gene>
<dbReference type="Gene3D" id="3.40.720.10">
    <property type="entry name" value="Alkaline Phosphatase, subunit A"/>
    <property type="match status" value="1"/>
</dbReference>
<feature type="binding site" evidence="3">
    <location>
        <position position="517"/>
    </location>
    <ligand>
        <name>Zn(2+)</name>
        <dbReference type="ChEBI" id="CHEBI:29105"/>
        <label>2</label>
    </ligand>
</feature>
<evidence type="ECO:0000313" key="7">
    <source>
        <dbReference type="Proteomes" id="UP000305848"/>
    </source>
</evidence>
<evidence type="ECO:0000256" key="3">
    <source>
        <dbReference type="PIRSR" id="PIRSR601952-2"/>
    </source>
</evidence>
<organism evidence="6 7">
    <name type="scientific">Ilyomonas limi</name>
    <dbReference type="NCBI Taxonomy" id="2575867"/>
    <lineage>
        <taxon>Bacteria</taxon>
        <taxon>Pseudomonadati</taxon>
        <taxon>Bacteroidota</taxon>
        <taxon>Chitinophagia</taxon>
        <taxon>Chitinophagales</taxon>
        <taxon>Chitinophagaceae</taxon>
        <taxon>Ilyomonas</taxon>
    </lineage>
</organism>
<protein>
    <submittedName>
        <fullName evidence="6">Alkaline phosphatase</fullName>
    </submittedName>
</protein>
<keyword evidence="7" id="KW-1185">Reference proteome</keyword>
<dbReference type="InterPro" id="IPR017850">
    <property type="entry name" value="Alkaline_phosphatase_core_sf"/>
</dbReference>
<feature type="binding site" evidence="3">
    <location>
        <position position="292"/>
    </location>
    <ligand>
        <name>Mg(2+)</name>
        <dbReference type="ChEBI" id="CHEBI:18420"/>
    </ligand>
</feature>
<dbReference type="Proteomes" id="UP000305848">
    <property type="component" value="Unassembled WGS sequence"/>
</dbReference>
<dbReference type="InterPro" id="IPR017946">
    <property type="entry name" value="PLC-like_Pdiesterase_TIM-brl"/>
</dbReference>
<feature type="signal peptide" evidence="5">
    <location>
        <begin position="1"/>
        <end position="15"/>
    </location>
</feature>
<dbReference type="AlphaFoldDB" id="A0A4U3L6Y6"/>
<dbReference type="OrthoDB" id="9794455at2"/>
<feature type="chain" id="PRO_5020526987" evidence="5">
    <location>
        <begin position="16"/>
        <end position="620"/>
    </location>
</feature>